<sequence length="858" mass="95451">MADLLPNLSSDDEEEVKGDDGEDSDDEIDKSFQFGGILGEDGGLASSFQEATGWSYQTALNQVEKANEKMVPRMDVASLIAAKRKNFSKKNAKEEEEEEDEEDEGNDSSKDNDEGESSSDDDDDSEDENVDDSHKDLGDDVLKTRAGKDIDESKEKESEKEEDEEEESENDSNENDDDNDDESSDEGGEDQVEAARAKAFFDNEPADEGGDEIEVFAQLTLSRPLLRGIASMGFVKPTPIQAAVIPLALQGRDICASAVTGSGKTAAFLLPILERLMHRYLGRTKAMILTPTRELAAQCVGMLTTFANFTKIRACLIVGGTKNVNSQAAELRTGPEIVVATPGRLLDHVTNSPGVSLGDVEFLVLDEADRLLDLGFQDEVHELIKACPIQRQTLLFSATMNTKVDDLIKLSLKKPVRVRITDKNANKDLEVAPRLEQEFIRIRPSNEGVNREAMVLALLSRTYTKQAIVFFDLKTKAHRLMILCGLLGIKGAELHGNLTQQQRLTALEDFRTGAVDILLATDLAARGLDIDRVESVINYEMPSQVETYIHRIGRTARAGRGGRSCTLIGEGRRHLMKDLIKDAESKVKRNKNGSNNKKEENGANNTRFESGVIRSRTIPAAVVSHFAAKIESLESHVEEVLQAEAVAKMDRLAEMEATRAQNIIEHSGEINSRPKKEWFATNKEKQDAKQKALDKKKMIEEKAGTGMHRMTRKKRRAREALEALNAPDEDDGGEYDDSEEPPEPAPAVNVKKSARAQKREKEVKEQEKYGQSVHDYDMEKERQRKKKRGIVGKDAVGDGSLFDEERVSYSRKEKKPMGESSFAPAKSSYSFRGYDPDKKLGKKKGVKKFKSKTKYKRR</sequence>
<dbReference type="EMBL" id="HBHT01035961">
    <property type="protein sequence ID" value="CAD9989070.1"/>
    <property type="molecule type" value="Transcribed_RNA"/>
</dbReference>
<reference evidence="10" key="1">
    <citation type="submission" date="2021-01" db="EMBL/GenBank/DDBJ databases">
        <authorList>
            <person name="Corre E."/>
            <person name="Pelletier E."/>
            <person name="Niang G."/>
            <person name="Scheremetjew M."/>
            <person name="Finn R."/>
            <person name="Kale V."/>
            <person name="Holt S."/>
            <person name="Cochrane G."/>
            <person name="Meng A."/>
            <person name="Brown T."/>
            <person name="Cohen L."/>
        </authorList>
    </citation>
    <scope>NUCLEOTIDE SEQUENCE</scope>
    <source>
        <strain evidence="10">CCMP125</strain>
    </source>
</reference>
<feature type="region of interest" description="Disordered" evidence="6">
    <location>
        <begin position="584"/>
        <end position="608"/>
    </location>
</feature>
<dbReference type="InterPro" id="IPR027417">
    <property type="entry name" value="P-loop_NTPase"/>
</dbReference>
<dbReference type="GO" id="GO:0005524">
    <property type="term" value="F:ATP binding"/>
    <property type="evidence" value="ECO:0007669"/>
    <property type="project" value="UniProtKB-KW"/>
</dbReference>
<feature type="short sequence motif" description="Q motif" evidence="5">
    <location>
        <begin position="214"/>
        <end position="242"/>
    </location>
</feature>
<dbReference type="InterPro" id="IPR001650">
    <property type="entry name" value="Helicase_C-like"/>
</dbReference>
<dbReference type="GO" id="GO:0005829">
    <property type="term" value="C:cytosol"/>
    <property type="evidence" value="ECO:0007669"/>
    <property type="project" value="TreeGrafter"/>
</dbReference>
<keyword evidence="2" id="KW-0378">Hydrolase</keyword>
<evidence type="ECO:0008006" key="11">
    <source>
        <dbReference type="Google" id="ProtNLM"/>
    </source>
</evidence>
<dbReference type="InterPro" id="IPR011545">
    <property type="entry name" value="DEAD/DEAH_box_helicase_dom"/>
</dbReference>
<evidence type="ECO:0000256" key="3">
    <source>
        <dbReference type="ARBA" id="ARBA00022806"/>
    </source>
</evidence>
<feature type="region of interest" description="Disordered" evidence="6">
    <location>
        <begin position="681"/>
        <end position="858"/>
    </location>
</feature>
<feature type="region of interest" description="Disordered" evidence="6">
    <location>
        <begin position="1"/>
        <end position="44"/>
    </location>
</feature>
<dbReference type="CDD" id="cd18787">
    <property type="entry name" value="SF2_C_DEAD"/>
    <property type="match status" value="1"/>
</dbReference>
<dbReference type="PROSITE" id="PS51194">
    <property type="entry name" value="HELICASE_CTER"/>
    <property type="match status" value="1"/>
</dbReference>
<dbReference type="Pfam" id="PF00271">
    <property type="entry name" value="Helicase_C"/>
    <property type="match status" value="1"/>
</dbReference>
<proteinExistence type="predicted"/>
<feature type="compositionally biased region" description="Acidic residues" evidence="6">
    <location>
        <begin position="727"/>
        <end position="742"/>
    </location>
</feature>
<evidence type="ECO:0000256" key="6">
    <source>
        <dbReference type="SAM" id="MobiDB-lite"/>
    </source>
</evidence>
<dbReference type="InterPro" id="IPR000629">
    <property type="entry name" value="RNA-helicase_DEAD-box_CS"/>
</dbReference>
<feature type="compositionally biased region" description="Acidic residues" evidence="6">
    <location>
        <begin position="10"/>
        <end position="28"/>
    </location>
</feature>
<feature type="compositionally biased region" description="Basic and acidic residues" evidence="6">
    <location>
        <begin position="803"/>
        <end position="817"/>
    </location>
</feature>
<evidence type="ECO:0000256" key="2">
    <source>
        <dbReference type="ARBA" id="ARBA00022801"/>
    </source>
</evidence>
<feature type="compositionally biased region" description="Basic and acidic residues" evidence="6">
    <location>
        <begin position="757"/>
        <end position="782"/>
    </location>
</feature>
<organism evidence="10">
    <name type="scientific">Entomoneis paludosa</name>
    <dbReference type="NCBI Taxonomy" id="265537"/>
    <lineage>
        <taxon>Eukaryota</taxon>
        <taxon>Sar</taxon>
        <taxon>Stramenopiles</taxon>
        <taxon>Ochrophyta</taxon>
        <taxon>Bacillariophyta</taxon>
        <taxon>Bacillariophyceae</taxon>
        <taxon>Bacillariophycidae</taxon>
        <taxon>Entomoneidaceae</taxon>
        <taxon>Entomoneis</taxon>
    </lineage>
</organism>
<evidence type="ECO:0000256" key="5">
    <source>
        <dbReference type="PROSITE-ProRule" id="PRU00552"/>
    </source>
</evidence>
<evidence type="ECO:0000256" key="1">
    <source>
        <dbReference type="ARBA" id="ARBA00022741"/>
    </source>
</evidence>
<dbReference type="InterPro" id="IPR050079">
    <property type="entry name" value="DEAD_box_RNA_helicase"/>
</dbReference>
<dbReference type="Pfam" id="PF00270">
    <property type="entry name" value="DEAD"/>
    <property type="match status" value="1"/>
</dbReference>
<evidence type="ECO:0000259" key="7">
    <source>
        <dbReference type="PROSITE" id="PS51192"/>
    </source>
</evidence>
<dbReference type="GO" id="GO:0016787">
    <property type="term" value="F:hydrolase activity"/>
    <property type="evidence" value="ECO:0007669"/>
    <property type="project" value="UniProtKB-KW"/>
</dbReference>
<keyword evidence="1" id="KW-0547">Nucleotide-binding</keyword>
<dbReference type="InterPro" id="IPR014001">
    <property type="entry name" value="Helicase_ATP-bd"/>
</dbReference>
<dbReference type="PROSITE" id="PS00039">
    <property type="entry name" value="DEAD_ATP_HELICASE"/>
    <property type="match status" value="1"/>
</dbReference>
<dbReference type="PANTHER" id="PTHR47959">
    <property type="entry name" value="ATP-DEPENDENT RNA HELICASE RHLE-RELATED"/>
    <property type="match status" value="1"/>
</dbReference>
<feature type="compositionally biased region" description="Basic and acidic residues" evidence="6">
    <location>
        <begin position="681"/>
        <end position="703"/>
    </location>
</feature>
<dbReference type="SMART" id="SM00487">
    <property type="entry name" value="DEXDc"/>
    <property type="match status" value="1"/>
</dbReference>
<dbReference type="InterPro" id="IPR014014">
    <property type="entry name" value="RNA_helicase_DEAD_Q_motif"/>
</dbReference>
<dbReference type="PROSITE" id="PS51195">
    <property type="entry name" value="Q_MOTIF"/>
    <property type="match status" value="1"/>
</dbReference>
<dbReference type="AlphaFoldDB" id="A0A7S3DX79"/>
<dbReference type="PROSITE" id="PS51192">
    <property type="entry name" value="HELICASE_ATP_BIND_1"/>
    <property type="match status" value="1"/>
</dbReference>
<feature type="region of interest" description="Disordered" evidence="6">
    <location>
        <begin position="81"/>
        <end position="193"/>
    </location>
</feature>
<name>A0A7S3DX79_9STRA</name>
<keyword evidence="4" id="KW-0067">ATP-binding</keyword>
<feature type="compositionally biased region" description="Acidic residues" evidence="6">
    <location>
        <begin position="94"/>
        <end position="106"/>
    </location>
</feature>
<dbReference type="GO" id="GO:0003724">
    <property type="term" value="F:RNA helicase activity"/>
    <property type="evidence" value="ECO:0007669"/>
    <property type="project" value="InterPro"/>
</dbReference>
<dbReference type="CDD" id="cd17947">
    <property type="entry name" value="DEADc_DDX27"/>
    <property type="match status" value="1"/>
</dbReference>
<accession>A0A7S3DX79</accession>
<evidence type="ECO:0000259" key="9">
    <source>
        <dbReference type="PROSITE" id="PS51195"/>
    </source>
</evidence>
<feature type="domain" description="Helicase C-terminal" evidence="8">
    <location>
        <begin position="434"/>
        <end position="599"/>
    </location>
</feature>
<dbReference type="SMART" id="SM00490">
    <property type="entry name" value="HELICc"/>
    <property type="match status" value="1"/>
</dbReference>
<evidence type="ECO:0000256" key="4">
    <source>
        <dbReference type="ARBA" id="ARBA00022840"/>
    </source>
</evidence>
<feature type="compositionally biased region" description="Acidic residues" evidence="6">
    <location>
        <begin position="113"/>
        <end position="130"/>
    </location>
</feature>
<evidence type="ECO:0000259" key="8">
    <source>
        <dbReference type="PROSITE" id="PS51194"/>
    </source>
</evidence>
<feature type="compositionally biased region" description="Basic residues" evidence="6">
    <location>
        <begin position="840"/>
        <end position="858"/>
    </location>
</feature>
<dbReference type="Gene3D" id="3.40.50.300">
    <property type="entry name" value="P-loop containing nucleotide triphosphate hydrolases"/>
    <property type="match status" value="2"/>
</dbReference>
<gene>
    <name evidence="10" type="ORF">APAL1065_LOCUS24172</name>
</gene>
<protein>
    <recommendedName>
        <fullName evidence="11">RNA helicase</fullName>
    </recommendedName>
</protein>
<dbReference type="GO" id="GO:0003676">
    <property type="term" value="F:nucleic acid binding"/>
    <property type="evidence" value="ECO:0007669"/>
    <property type="project" value="InterPro"/>
</dbReference>
<evidence type="ECO:0000313" key="10">
    <source>
        <dbReference type="EMBL" id="CAD9989070.1"/>
    </source>
</evidence>
<feature type="compositionally biased region" description="Basic and acidic residues" evidence="6">
    <location>
        <begin position="131"/>
        <end position="159"/>
    </location>
</feature>
<keyword evidence="3" id="KW-0347">Helicase</keyword>
<feature type="domain" description="DEAD-box RNA helicase Q" evidence="9">
    <location>
        <begin position="214"/>
        <end position="242"/>
    </location>
</feature>
<feature type="compositionally biased region" description="Acidic residues" evidence="6">
    <location>
        <begin position="160"/>
        <end position="192"/>
    </location>
</feature>
<dbReference type="SUPFAM" id="SSF52540">
    <property type="entry name" value="P-loop containing nucleoside triphosphate hydrolases"/>
    <property type="match status" value="2"/>
</dbReference>
<feature type="domain" description="Helicase ATP-binding" evidence="7">
    <location>
        <begin position="245"/>
        <end position="418"/>
    </location>
</feature>
<dbReference type="PANTHER" id="PTHR47959:SF14">
    <property type="entry name" value="DEAD-BOX ATP-DEPENDENT RNA HELICASE 28"/>
    <property type="match status" value="1"/>
</dbReference>